<keyword evidence="3" id="KW-1185">Reference proteome</keyword>
<dbReference type="AlphaFoldDB" id="A0A9Q8LFS2"/>
<dbReference type="RefSeq" id="XP_047760199.1">
    <property type="nucleotide sequence ID" value="XM_047904071.1"/>
</dbReference>
<dbReference type="PROSITE" id="PS50053">
    <property type="entry name" value="UBIQUITIN_2"/>
    <property type="match status" value="1"/>
</dbReference>
<evidence type="ECO:0000313" key="2">
    <source>
        <dbReference type="EMBL" id="UJO15833.1"/>
    </source>
</evidence>
<accession>A0A9Q8LFS2</accession>
<dbReference type="EMBL" id="CP090166">
    <property type="protein sequence ID" value="UJO15833.1"/>
    <property type="molecule type" value="Genomic_DNA"/>
</dbReference>
<dbReference type="InterPro" id="IPR000626">
    <property type="entry name" value="Ubiquitin-like_dom"/>
</dbReference>
<organism evidence="2 3">
    <name type="scientific">Passalora fulva</name>
    <name type="common">Tomato leaf mold</name>
    <name type="synonym">Cladosporium fulvum</name>
    <dbReference type="NCBI Taxonomy" id="5499"/>
    <lineage>
        <taxon>Eukaryota</taxon>
        <taxon>Fungi</taxon>
        <taxon>Dikarya</taxon>
        <taxon>Ascomycota</taxon>
        <taxon>Pezizomycotina</taxon>
        <taxon>Dothideomycetes</taxon>
        <taxon>Dothideomycetidae</taxon>
        <taxon>Mycosphaerellales</taxon>
        <taxon>Mycosphaerellaceae</taxon>
        <taxon>Fulvia</taxon>
    </lineage>
</organism>
<dbReference type="CDD" id="cd17039">
    <property type="entry name" value="Ubl_ubiquitin_like"/>
    <property type="match status" value="1"/>
</dbReference>
<proteinExistence type="predicted"/>
<dbReference type="InterPro" id="IPR029071">
    <property type="entry name" value="Ubiquitin-like_domsf"/>
</dbReference>
<evidence type="ECO:0000313" key="3">
    <source>
        <dbReference type="Proteomes" id="UP000756132"/>
    </source>
</evidence>
<name>A0A9Q8LFS2_PASFU</name>
<dbReference type="KEGG" id="ffu:CLAFUR5_04923"/>
<dbReference type="Pfam" id="PF00240">
    <property type="entry name" value="ubiquitin"/>
    <property type="match status" value="1"/>
</dbReference>
<gene>
    <name evidence="2" type="ORF">CLAFUR5_04923</name>
</gene>
<feature type="domain" description="Ubiquitin-like" evidence="1">
    <location>
        <begin position="78"/>
        <end position="158"/>
    </location>
</feature>
<dbReference type="Proteomes" id="UP000756132">
    <property type="component" value="Chromosome 4"/>
</dbReference>
<reference evidence="2" key="2">
    <citation type="journal article" date="2022" name="Microb. Genom.">
        <title>A chromosome-scale genome assembly of the tomato pathogen Cladosporium fulvum reveals a compartmentalized genome architecture and the presence of a dispensable chromosome.</title>
        <authorList>
            <person name="Zaccaron A.Z."/>
            <person name="Chen L.H."/>
            <person name="Samaras A."/>
            <person name="Stergiopoulos I."/>
        </authorList>
    </citation>
    <scope>NUCLEOTIDE SEQUENCE</scope>
    <source>
        <strain evidence="2">Race5_Kim</strain>
    </source>
</reference>
<dbReference type="SUPFAM" id="SSF54236">
    <property type="entry name" value="Ubiquitin-like"/>
    <property type="match status" value="1"/>
</dbReference>
<dbReference type="OrthoDB" id="428577at2759"/>
<dbReference type="GeneID" id="71984801"/>
<protein>
    <recommendedName>
        <fullName evidence="1">Ubiquitin-like domain-containing protein</fullName>
    </recommendedName>
</protein>
<dbReference type="Gene3D" id="3.10.20.90">
    <property type="entry name" value="Phosphatidylinositol 3-kinase Catalytic Subunit, Chain A, domain 1"/>
    <property type="match status" value="1"/>
</dbReference>
<reference evidence="2" key="1">
    <citation type="submission" date="2021-12" db="EMBL/GenBank/DDBJ databases">
        <authorList>
            <person name="Zaccaron A."/>
            <person name="Stergiopoulos I."/>
        </authorList>
    </citation>
    <scope>NUCLEOTIDE SEQUENCE</scope>
    <source>
        <strain evidence="2">Race5_Kim</strain>
    </source>
</reference>
<sequence>MSQMWFNINIPVTLTLDLVEYVKHQAHSGGPIDHDAIRTALADNIDAITDTILAIPYDIRRRNSVSASPRPSETPSSFRIFVKTPEGLPIVYQVTKYTTVTGLTEKVQGKEGLRPQDQRLVLNGKVIFNGAREDEDIIMHQVTIGAVGIKKDTLVILLDAVPET</sequence>
<evidence type="ECO:0000259" key="1">
    <source>
        <dbReference type="PROSITE" id="PS50053"/>
    </source>
</evidence>